<keyword evidence="3" id="KW-1185">Reference proteome</keyword>
<organism evidence="2 3">
    <name type="scientific">endosymbiont of Riftia pachyptila</name>
    <name type="common">vent Ph05</name>
    <dbReference type="NCBI Taxonomy" id="1048808"/>
    <lineage>
        <taxon>Bacteria</taxon>
        <taxon>Pseudomonadati</taxon>
        <taxon>Pseudomonadota</taxon>
        <taxon>Gammaproteobacteria</taxon>
        <taxon>sulfur-oxidizing symbionts</taxon>
    </lineage>
</organism>
<name>G2D9D9_9GAMM</name>
<evidence type="ECO:0000256" key="1">
    <source>
        <dbReference type="SAM" id="MobiDB-lite"/>
    </source>
</evidence>
<feature type="region of interest" description="Disordered" evidence="1">
    <location>
        <begin position="1"/>
        <end position="27"/>
    </location>
</feature>
<accession>G2D9D9</accession>
<dbReference type="AlphaFoldDB" id="G2D9D9"/>
<dbReference type="EMBL" id="AFOC01000003">
    <property type="protein sequence ID" value="EGV52723.1"/>
    <property type="molecule type" value="Genomic_DNA"/>
</dbReference>
<comment type="caution">
    <text evidence="2">The sequence shown here is derived from an EMBL/GenBank/DDBJ whole genome shotgun (WGS) entry which is preliminary data.</text>
</comment>
<evidence type="ECO:0000313" key="2">
    <source>
        <dbReference type="EMBL" id="EGV52723.1"/>
    </source>
</evidence>
<protein>
    <submittedName>
        <fullName evidence="2">Uncharacterized protein</fullName>
    </submittedName>
</protein>
<reference evidence="2" key="1">
    <citation type="journal article" date="2011" name="ISME J.">
        <title>The endosymbionts of the deep-sea tubeworms Riftia pachyptila and Tevnia jerichonana share an identical physiology as revealed by proteogenomic analyses.</title>
        <authorList>
            <person name="Gardebrecht A."/>
            <person name="Markert S."/>
            <person name="Felbeck H."/>
            <person name="Thuermer A."/>
            <person name="Albrecht D."/>
            <person name="Wollherr A."/>
            <person name="Kabisch J."/>
            <person name="Lehmann R."/>
            <person name="Daniel R."/>
            <person name="Liesegang H."/>
            <person name="Hecker M."/>
            <person name="Sievert S.M."/>
            <person name="Schweder T."/>
        </authorList>
    </citation>
    <scope>NUCLEOTIDE SEQUENCE [LARGE SCALE GENOMIC DNA]</scope>
</reference>
<sequence length="304" mass="33777">MLQMHYSSTAAGCDHQGTPMKGNRRQPMLPNQRHAAHRMLTAILLLVVALPAAATPQLDLHESPNFTPAPPIGPSDRTTGAFRIPLNASMRLGDKTGWELEVTKPSTIGLYDFKFDDISLPNLPDQVETVGRLPGLHLHLPASEQWILTPFVDIGTGKARDGKQVAWIYSTGMESRYAFDWGNHDLLLGNRVRYSGYALDDNSQSDRFLSFETQLDIHLPKQSNIFGWNADLNIYGLNQLYINGSEFTSLQQEKQEITALWETGLSVDLSNGGKSGFSGLPRIGLGYRFGEGVSMFRLVLDKEF</sequence>
<evidence type="ECO:0000313" key="3">
    <source>
        <dbReference type="Proteomes" id="UP000004491"/>
    </source>
</evidence>
<dbReference type="Proteomes" id="UP000004491">
    <property type="component" value="Unassembled WGS sequence"/>
</dbReference>
<gene>
    <name evidence="2" type="ORF">Rifp1Sym_ac00100</name>
</gene>
<feature type="compositionally biased region" description="Polar residues" evidence="1">
    <location>
        <begin position="1"/>
        <end position="10"/>
    </location>
</feature>
<proteinExistence type="predicted"/>